<dbReference type="Proteomes" id="UP000029628">
    <property type="component" value="Unassembled WGS sequence"/>
</dbReference>
<dbReference type="PANTHER" id="PTHR22916:SF51">
    <property type="entry name" value="GLYCOSYLTRANSFERASE EPSH-RELATED"/>
    <property type="match status" value="1"/>
</dbReference>
<keyword evidence="1" id="KW-0328">Glycosyltransferase</keyword>
<dbReference type="SUPFAM" id="SSF53448">
    <property type="entry name" value="Nucleotide-diphospho-sugar transferases"/>
    <property type="match status" value="1"/>
</dbReference>
<evidence type="ECO:0000259" key="3">
    <source>
        <dbReference type="Pfam" id="PF00535"/>
    </source>
</evidence>
<protein>
    <recommendedName>
        <fullName evidence="3">Glycosyltransferase 2-like domain-containing protein</fullName>
    </recommendedName>
</protein>
<accession>A0A096CPL5</accession>
<sequence>MMLISVIVPVYNVEAYLGECIDSLIHQTYETLEIILVDDGSTDASGAICDDYARRDGRIKVIHQPNQGLSGARNAGIEVAQGAYISFVDSDDYVELDTYRSLIQEVQKYGLDVISFHSKVLKGETFKNDSTNSRTITLLEGRDIILHVLKTDGTCIWNKLYARHVIGDERFPVGRLFEDSATLYRFMNRAQRFGMYDQTYYIYRKRVGSICFNAFSYQKRYDYFRAYQEQLFFVKQQGLPCETEIISYGVKAALSCLTTIYAIPPTTDSERVRRELESWVVEHKDMVLDSIVRGKYKLFLTYPRIHRFGAKLSALAKRWQGK</sequence>
<dbReference type="CDD" id="cd00761">
    <property type="entry name" value="Glyco_tranf_GTA_type"/>
    <property type="match status" value="1"/>
</dbReference>
<evidence type="ECO:0000313" key="5">
    <source>
        <dbReference type="Proteomes" id="UP000029628"/>
    </source>
</evidence>
<organism evidence="4 5">
    <name type="scientific">Veillonella montpellierensis DNF00314</name>
    <dbReference type="NCBI Taxonomy" id="1401067"/>
    <lineage>
        <taxon>Bacteria</taxon>
        <taxon>Bacillati</taxon>
        <taxon>Bacillota</taxon>
        <taxon>Negativicutes</taxon>
        <taxon>Veillonellales</taxon>
        <taxon>Veillonellaceae</taxon>
        <taxon>Veillonella</taxon>
    </lineage>
</organism>
<feature type="domain" description="Glycosyltransferase 2-like" evidence="3">
    <location>
        <begin position="5"/>
        <end position="131"/>
    </location>
</feature>
<evidence type="ECO:0000256" key="2">
    <source>
        <dbReference type="ARBA" id="ARBA00022679"/>
    </source>
</evidence>
<proteinExistence type="predicted"/>
<dbReference type="PANTHER" id="PTHR22916">
    <property type="entry name" value="GLYCOSYLTRANSFERASE"/>
    <property type="match status" value="1"/>
</dbReference>
<dbReference type="Gene3D" id="3.90.550.10">
    <property type="entry name" value="Spore Coat Polysaccharide Biosynthesis Protein SpsA, Chain A"/>
    <property type="match status" value="1"/>
</dbReference>
<dbReference type="InterPro" id="IPR001173">
    <property type="entry name" value="Glyco_trans_2-like"/>
</dbReference>
<keyword evidence="5" id="KW-1185">Reference proteome</keyword>
<reference evidence="4 5" key="1">
    <citation type="submission" date="2014-07" db="EMBL/GenBank/DDBJ databases">
        <authorList>
            <person name="McCorrison J."/>
            <person name="Sanka R."/>
            <person name="Torralba M."/>
            <person name="Gillis M."/>
            <person name="Haft D.H."/>
            <person name="Methe B."/>
            <person name="Sutton G."/>
            <person name="Nelson K.E."/>
        </authorList>
    </citation>
    <scope>NUCLEOTIDE SEQUENCE [LARGE SCALE GENOMIC DNA]</scope>
    <source>
        <strain evidence="4 5">DNF00314</strain>
    </source>
</reference>
<dbReference type="EMBL" id="JRNT01000014">
    <property type="protein sequence ID" value="KGF47264.1"/>
    <property type="molecule type" value="Genomic_DNA"/>
</dbReference>
<name>A0A096CPL5_9FIRM</name>
<gene>
    <name evidence="4" type="ORF">HMPREF0872_05280</name>
</gene>
<evidence type="ECO:0000256" key="1">
    <source>
        <dbReference type="ARBA" id="ARBA00022676"/>
    </source>
</evidence>
<dbReference type="InterPro" id="IPR029044">
    <property type="entry name" value="Nucleotide-diphossugar_trans"/>
</dbReference>
<dbReference type="GO" id="GO:0016757">
    <property type="term" value="F:glycosyltransferase activity"/>
    <property type="evidence" value="ECO:0007669"/>
    <property type="project" value="UniProtKB-KW"/>
</dbReference>
<dbReference type="eggNOG" id="COG1215">
    <property type="taxonomic scope" value="Bacteria"/>
</dbReference>
<keyword evidence="2" id="KW-0808">Transferase</keyword>
<dbReference type="AlphaFoldDB" id="A0A096CPL5"/>
<dbReference type="Pfam" id="PF00535">
    <property type="entry name" value="Glycos_transf_2"/>
    <property type="match status" value="1"/>
</dbReference>
<evidence type="ECO:0000313" key="4">
    <source>
        <dbReference type="EMBL" id="KGF47264.1"/>
    </source>
</evidence>
<comment type="caution">
    <text evidence="4">The sequence shown here is derived from an EMBL/GenBank/DDBJ whole genome shotgun (WGS) entry which is preliminary data.</text>
</comment>